<gene>
    <name evidence="2" type="ORF">DF223_07365</name>
</gene>
<dbReference type="RefSeq" id="WP_108962712.1">
    <property type="nucleotide sequence ID" value="NZ_QEFB01000005.1"/>
</dbReference>
<dbReference type="InterPro" id="IPR007345">
    <property type="entry name" value="Polysacch_pyruvyl_Trfase"/>
</dbReference>
<evidence type="ECO:0000313" key="3">
    <source>
        <dbReference type="Proteomes" id="UP000244962"/>
    </source>
</evidence>
<accession>A0A2U1TEW6</accession>
<feature type="domain" description="Polysaccharide pyruvyl transferase" evidence="1">
    <location>
        <begin position="47"/>
        <end position="344"/>
    </location>
</feature>
<sequence length="405" mass="44736">MSDTLIPGWRSPAATRWASLGKRIRGWKENKRQREQIYLVAPAGIPNFGDEFIARGWLNFLASQRPHADVWLDCPEPGRAASMLRDTHPRLRTTNTLWQMAYQSTSDNAEGIGEDARRLTRELGSPKVDIGLSQLRSMSTIHFLGGGYLNDVWKQNIGIVASAHEAKKLTGLRVYATGQGFLPQSDDSAAYLKRLISDFDFVESRDDAGASVLGITHGLDDAFLGLAVNPRQVMNEANLPEIMILIQSDFLEGSDEAHVTDVIRDFIRSRQDEGLQGIGFVEAMPPHDRHFYDILRDEFPDARYFSFQDIWERGLPAGANQTWLTSRFHFHLLAAAAGAKGTWLSLAPGYYDVKHGSLATLGTGWSQGSVAPGGEAPAPAASEAFSDVARRSALTKLALARRLYP</sequence>
<evidence type="ECO:0000313" key="2">
    <source>
        <dbReference type="EMBL" id="PWC07424.1"/>
    </source>
</evidence>
<dbReference type="AlphaFoldDB" id="A0A2U1TEW6"/>
<dbReference type="EMBL" id="QEFB01000005">
    <property type="protein sequence ID" value="PWC07424.1"/>
    <property type="molecule type" value="Genomic_DNA"/>
</dbReference>
<keyword evidence="3" id="KW-1185">Reference proteome</keyword>
<comment type="caution">
    <text evidence="2">The sequence shown here is derived from an EMBL/GenBank/DDBJ whole genome shotgun (WGS) entry which is preliminary data.</text>
</comment>
<keyword evidence="2" id="KW-0808">Transferase</keyword>
<dbReference type="Proteomes" id="UP000244962">
    <property type="component" value="Unassembled WGS sequence"/>
</dbReference>
<organism evidence="2 3">
    <name type="scientific">Mycetocola zhujimingii</name>
    <dbReference type="NCBI Taxonomy" id="2079792"/>
    <lineage>
        <taxon>Bacteria</taxon>
        <taxon>Bacillati</taxon>
        <taxon>Actinomycetota</taxon>
        <taxon>Actinomycetes</taxon>
        <taxon>Micrococcales</taxon>
        <taxon>Microbacteriaceae</taxon>
        <taxon>Mycetocola</taxon>
    </lineage>
</organism>
<reference evidence="3" key="1">
    <citation type="submission" date="2018-04" db="EMBL/GenBank/DDBJ databases">
        <authorList>
            <person name="Liu S."/>
            <person name="Wang Z."/>
            <person name="Li J."/>
        </authorList>
    </citation>
    <scope>NUCLEOTIDE SEQUENCE [LARGE SCALE GENOMIC DNA]</scope>
    <source>
        <strain evidence="3">622</strain>
    </source>
</reference>
<protein>
    <submittedName>
        <fullName evidence="2">Polysaccharide pyruvyl transferase family protein</fullName>
    </submittedName>
</protein>
<dbReference type="Pfam" id="PF04230">
    <property type="entry name" value="PS_pyruv_trans"/>
    <property type="match status" value="1"/>
</dbReference>
<name>A0A2U1TEW6_9MICO</name>
<dbReference type="GO" id="GO:0016740">
    <property type="term" value="F:transferase activity"/>
    <property type="evidence" value="ECO:0007669"/>
    <property type="project" value="UniProtKB-KW"/>
</dbReference>
<evidence type="ECO:0000259" key="1">
    <source>
        <dbReference type="Pfam" id="PF04230"/>
    </source>
</evidence>
<proteinExistence type="predicted"/>